<dbReference type="Pfam" id="PF13578">
    <property type="entry name" value="Methyltransf_24"/>
    <property type="match status" value="1"/>
</dbReference>
<feature type="region of interest" description="Disordered" evidence="1">
    <location>
        <begin position="1"/>
        <end position="27"/>
    </location>
</feature>
<dbReference type="InterPro" id="IPR008884">
    <property type="entry name" value="TylF_MeTrfase"/>
</dbReference>
<dbReference type="SUPFAM" id="SSF53335">
    <property type="entry name" value="S-adenosyl-L-methionine-dependent methyltransferases"/>
    <property type="match status" value="1"/>
</dbReference>
<evidence type="ECO:0000313" key="2">
    <source>
        <dbReference type="EMBL" id="BAC76503.1"/>
    </source>
</evidence>
<dbReference type="AlphaFoldDB" id="Q83X59"/>
<keyword evidence="2" id="KW-0614">Plasmid</keyword>
<dbReference type="GO" id="GO:0032259">
    <property type="term" value="P:methylation"/>
    <property type="evidence" value="ECO:0007669"/>
    <property type="project" value="UniProtKB-KW"/>
</dbReference>
<dbReference type="PANTHER" id="PTHR40036:SF1">
    <property type="entry name" value="MACROCIN O-METHYLTRANSFERASE"/>
    <property type="match status" value="1"/>
</dbReference>
<reference evidence="2" key="3">
    <citation type="journal article" date="2000" name="Mol. Gen. Genet.">
        <title>Cloning and analysis of the replication origin and the telomeres of the large linear plasmid pSLA2-L in Streptomyces rochei.</title>
        <authorList>
            <person name="Hiratsu K."/>
            <person name="Mochizuki S."/>
            <person name="Kinashi H."/>
        </authorList>
    </citation>
    <scope>NUCLEOTIDE SEQUENCE</scope>
    <source>
        <strain evidence="2">7434AN4</strain>
        <plasmid evidence="2">pSLA2-L</plasmid>
    </source>
</reference>
<reference evidence="2" key="2">
    <citation type="journal article" date="2000" name="Gene">
        <title>Identification of two polyketide synthase gene clusters on the linear plasmid pSLA2-L in Streptomyces rochei.</title>
        <authorList>
            <person name="Suwa M."/>
            <person name="Sugino H."/>
            <person name="Sasaoka A."/>
            <person name="Mori E."/>
            <person name="Fujii S."/>
            <person name="Shinkawa H."/>
            <person name="Nimi O."/>
            <person name="Kinashi H."/>
        </authorList>
    </citation>
    <scope>NUCLEOTIDE SEQUENCE</scope>
    <source>
        <strain evidence="2">7434AN4</strain>
        <plasmid evidence="2">pSLA2-L</plasmid>
    </source>
</reference>
<evidence type="ECO:0000256" key="1">
    <source>
        <dbReference type="SAM" id="MobiDB-lite"/>
    </source>
</evidence>
<dbReference type="EMBL" id="AB088224">
    <property type="protein sequence ID" value="BAC76503.1"/>
    <property type="molecule type" value="Genomic_DNA"/>
</dbReference>
<sequence length="298" mass="33733">MARRRADSPAGPLRRFAGTGPPASDHVPVLLNHWRKERPLMAKDGFTDPRIVPHESEQERDARERLTKLLVDSPIPPKYLIDNLPVYLRRHQLADLLSMDALYRMLPEIPGVIMEFGVLHGRHLATLTALRTSYEPYNSLRRIIGFDTFTGFPDDIDDVDKVSTSAHPGRFAVPEDEVGHLREVLAAHEAGEPFGHTQRSFVVQGDVRETVPQYLADNPETVIAMAYFDLDLYQPTRELLEAIRPHLTKGSILAFDELAHPKWPGETTALREVFGLDHAPLRQLPGREPPVIYLKWGE</sequence>
<gene>
    <name evidence="2" type="primary">lkmO</name>
</gene>
<keyword evidence="2" id="KW-0489">Methyltransferase</keyword>
<proteinExistence type="predicted"/>
<protein>
    <submittedName>
        <fullName evidence="2">Putative NDP-hexose 3-O-methyltransferase</fullName>
    </submittedName>
</protein>
<reference evidence="2" key="1">
    <citation type="journal article" date="1998" name="Biosci. Biotechnol. Biochem.">
        <title>Physical mapping of the linear plasmid pSLA2-L and localization of the eryAI and actI homologs.</title>
        <authorList>
            <person name="Kinashi H."/>
            <person name="Fujii S."/>
            <person name="Hatani A."/>
            <person name="Kurokawa T."/>
            <person name="Shinkawa H."/>
        </authorList>
    </citation>
    <scope>NUCLEOTIDE SEQUENCE</scope>
    <source>
        <strain evidence="2">7434AN4</strain>
        <plasmid evidence="2">pSLA2-L</plasmid>
    </source>
</reference>
<dbReference type="PANTHER" id="PTHR40036">
    <property type="entry name" value="MACROCIN O-METHYLTRANSFERASE"/>
    <property type="match status" value="1"/>
</dbReference>
<name>Q83X59_STRRO</name>
<dbReference type="Gene3D" id="3.40.50.150">
    <property type="entry name" value="Vaccinia Virus protein VP39"/>
    <property type="match status" value="1"/>
</dbReference>
<organism evidence="2">
    <name type="scientific">Streptomyces rochei</name>
    <name type="common">Streptomyces parvullus</name>
    <dbReference type="NCBI Taxonomy" id="1928"/>
    <lineage>
        <taxon>Bacteria</taxon>
        <taxon>Bacillati</taxon>
        <taxon>Actinomycetota</taxon>
        <taxon>Actinomycetes</taxon>
        <taxon>Kitasatosporales</taxon>
        <taxon>Streptomycetaceae</taxon>
        <taxon>Streptomyces</taxon>
        <taxon>Streptomyces rochei group</taxon>
    </lineage>
</organism>
<dbReference type="GO" id="GO:0008168">
    <property type="term" value="F:methyltransferase activity"/>
    <property type="evidence" value="ECO:0007669"/>
    <property type="project" value="UniProtKB-KW"/>
</dbReference>
<geneLocation type="plasmid" evidence="2">
    <name>pSLA2-L</name>
</geneLocation>
<reference evidence="2" key="4">
    <citation type="journal article" date="2003" name="Mol. Microbiol.">
        <title>The large linear plasmid pSLA2-L of Streptomyces rochei has an unusually condensed gene organization for secondary metabolism.</title>
        <authorList>
            <person name="Mochizuki S."/>
            <person name="Hiratsu K."/>
            <person name="Suwa M."/>
            <person name="Ishii T."/>
            <person name="Sugino F."/>
            <person name="Yamada K."/>
            <person name="Kinashi H."/>
        </authorList>
    </citation>
    <scope>NUCLEOTIDE SEQUENCE</scope>
    <source>
        <strain evidence="2">7434AN4</strain>
        <plasmid evidence="2">pSLA2-L</plasmid>
    </source>
</reference>
<accession>Q83X59</accession>
<dbReference type="InterPro" id="IPR029063">
    <property type="entry name" value="SAM-dependent_MTases_sf"/>
</dbReference>
<keyword evidence="2" id="KW-0808">Transferase</keyword>